<dbReference type="PANTHER" id="PTHR43991:SF9">
    <property type="entry name" value="DUF2415 DOMAIN-CONTAINING PROTEIN"/>
    <property type="match status" value="1"/>
</dbReference>
<reference evidence="1 2" key="1">
    <citation type="submission" date="2015-06" db="EMBL/GenBank/DDBJ databases">
        <title>Draft genome of the ant-associated black yeast Phialophora attae CBS 131958.</title>
        <authorList>
            <person name="Moreno L.F."/>
            <person name="Stielow B.J."/>
            <person name="de Hoog S."/>
            <person name="Vicente V.A."/>
            <person name="Weiss V.A."/>
            <person name="de Vries M."/>
            <person name="Cruz L.M."/>
            <person name="Souza E.M."/>
        </authorList>
    </citation>
    <scope>NUCLEOTIDE SEQUENCE [LARGE SCALE GENOMIC DNA]</scope>
    <source>
        <strain evidence="1 2">CBS 131958</strain>
    </source>
</reference>
<accession>A0A0N1NVT3</accession>
<organism evidence="1 2">
    <name type="scientific">Cyphellophora attinorum</name>
    <dbReference type="NCBI Taxonomy" id="1664694"/>
    <lineage>
        <taxon>Eukaryota</taxon>
        <taxon>Fungi</taxon>
        <taxon>Dikarya</taxon>
        <taxon>Ascomycota</taxon>
        <taxon>Pezizomycotina</taxon>
        <taxon>Eurotiomycetes</taxon>
        <taxon>Chaetothyriomycetidae</taxon>
        <taxon>Chaetothyriales</taxon>
        <taxon>Cyphellophoraceae</taxon>
        <taxon>Cyphellophora</taxon>
    </lineage>
</organism>
<evidence type="ECO:0008006" key="3">
    <source>
        <dbReference type="Google" id="ProtNLM"/>
    </source>
</evidence>
<dbReference type="SUPFAM" id="SSF50978">
    <property type="entry name" value="WD40 repeat-like"/>
    <property type="match status" value="1"/>
</dbReference>
<dbReference type="Gene3D" id="2.130.10.10">
    <property type="entry name" value="YVTN repeat-like/Quinoprotein amine dehydrogenase"/>
    <property type="match status" value="1"/>
</dbReference>
<sequence>MTVRVSSGLELSHHATDKLLGHAKFYPSKVTVRHHQLRHLVTVAHGDKIYYVNDYDVYALDVQSNESTLLATVPFEARCLAANHGWVCVGGEKNGDCAFIRLNQVNGTTKCFDHEITVDVLTGEIVNSMDVHLLRDDVEAHPEAIVLISNNDRTVKVFSLDRREVLTSLEHDVPMNFATLSPDSTILAAVGDSNRVYFYQRHKVGSSHDKKLGYELPDFEWRPLAVPTIPTGDDVLDDHSFAVTFSPSGNLCAASSQGGVITVFDVDMLRDTTRPPEDAILCFFKSSRKTLWGCVRSMTFSPQPWDLLAWLKIMVG</sequence>
<protein>
    <recommendedName>
        <fullName evidence="3">DUF2415 domain-containing protein</fullName>
    </recommendedName>
</protein>
<dbReference type="RefSeq" id="XP_017994778.1">
    <property type="nucleotide sequence ID" value="XM_018145016.1"/>
</dbReference>
<dbReference type="InterPro" id="IPR001680">
    <property type="entry name" value="WD40_rpt"/>
</dbReference>
<dbReference type="InterPro" id="IPR036322">
    <property type="entry name" value="WD40_repeat_dom_sf"/>
</dbReference>
<name>A0A0N1NVT3_9EURO</name>
<dbReference type="GeneID" id="28736896"/>
<keyword evidence="2" id="KW-1185">Reference proteome</keyword>
<dbReference type="AlphaFoldDB" id="A0A0N1NVT3"/>
<proteinExistence type="predicted"/>
<dbReference type="Proteomes" id="UP000038010">
    <property type="component" value="Unassembled WGS sequence"/>
</dbReference>
<dbReference type="EMBL" id="LFJN01000049">
    <property type="protein sequence ID" value="KPI34815.1"/>
    <property type="molecule type" value="Genomic_DNA"/>
</dbReference>
<evidence type="ECO:0000313" key="1">
    <source>
        <dbReference type="EMBL" id="KPI34815.1"/>
    </source>
</evidence>
<dbReference type="VEuPathDB" id="FungiDB:AB675_4852"/>
<gene>
    <name evidence="1" type="ORF">AB675_4852</name>
</gene>
<dbReference type="SMART" id="SM00320">
    <property type="entry name" value="WD40"/>
    <property type="match status" value="2"/>
</dbReference>
<evidence type="ECO:0000313" key="2">
    <source>
        <dbReference type="Proteomes" id="UP000038010"/>
    </source>
</evidence>
<dbReference type="OrthoDB" id="418169at2759"/>
<dbReference type="InterPro" id="IPR015943">
    <property type="entry name" value="WD40/YVTN_repeat-like_dom_sf"/>
</dbReference>
<dbReference type="PANTHER" id="PTHR43991">
    <property type="entry name" value="WD REPEAT PROTEIN (AFU_ORTHOLOGUE AFUA_8G05640)-RELATED"/>
    <property type="match status" value="1"/>
</dbReference>
<comment type="caution">
    <text evidence="1">The sequence shown here is derived from an EMBL/GenBank/DDBJ whole genome shotgun (WGS) entry which is preliminary data.</text>
</comment>